<evidence type="ECO:0000256" key="2">
    <source>
        <dbReference type="SAM" id="MobiDB-lite"/>
    </source>
</evidence>
<dbReference type="InterPro" id="IPR056565">
    <property type="entry name" value="Fn3_ATF7IP"/>
</dbReference>
<keyword evidence="1" id="KW-0175">Coiled coil</keyword>
<feature type="compositionally biased region" description="Polar residues" evidence="2">
    <location>
        <begin position="652"/>
        <end position="670"/>
    </location>
</feature>
<feature type="domain" description="Activating transcription factor 7-interacting protein Fn3" evidence="3">
    <location>
        <begin position="811"/>
        <end position="908"/>
    </location>
</feature>
<dbReference type="GO" id="GO:0005634">
    <property type="term" value="C:nucleus"/>
    <property type="evidence" value="ECO:0007669"/>
    <property type="project" value="TreeGrafter"/>
</dbReference>
<dbReference type="GO" id="GO:0005667">
    <property type="term" value="C:transcription regulator complex"/>
    <property type="evidence" value="ECO:0007669"/>
    <property type="project" value="TreeGrafter"/>
</dbReference>
<accession>A0A7E5VZQ0</accession>
<feature type="coiled-coil region" evidence="1">
    <location>
        <begin position="513"/>
        <end position="540"/>
    </location>
</feature>
<protein>
    <submittedName>
        <fullName evidence="5 6">Activating transcription factor 7-interacting protein 1</fullName>
    </submittedName>
</protein>
<dbReference type="GO" id="GO:0003712">
    <property type="term" value="F:transcription coregulator activity"/>
    <property type="evidence" value="ECO:0007669"/>
    <property type="project" value="TreeGrafter"/>
</dbReference>
<dbReference type="RefSeq" id="XP_026733803.1">
    <property type="nucleotide sequence ID" value="XM_026878002.1"/>
</dbReference>
<dbReference type="PANTHER" id="PTHR23210:SF26">
    <property type="entry name" value="ACTIVATING TRANSCRIPTION FACTOR 7-INTERACTING PROTEIN 1"/>
    <property type="match status" value="1"/>
</dbReference>
<dbReference type="Proteomes" id="UP000322000">
    <property type="component" value="Chromosome 10"/>
</dbReference>
<feature type="compositionally biased region" description="Polar residues" evidence="2">
    <location>
        <begin position="249"/>
        <end position="265"/>
    </location>
</feature>
<feature type="compositionally biased region" description="Polar residues" evidence="2">
    <location>
        <begin position="216"/>
        <end position="225"/>
    </location>
</feature>
<dbReference type="GeneID" id="113498087"/>
<evidence type="ECO:0000256" key="1">
    <source>
        <dbReference type="SAM" id="Coils"/>
    </source>
</evidence>
<feature type="compositionally biased region" description="Acidic residues" evidence="2">
    <location>
        <begin position="379"/>
        <end position="390"/>
    </location>
</feature>
<feature type="compositionally biased region" description="Basic and acidic residues" evidence="2">
    <location>
        <begin position="266"/>
        <end position="276"/>
    </location>
</feature>
<dbReference type="OrthoDB" id="2434995at2759"/>
<name>A0A7E5VZQ0_TRINI</name>
<evidence type="ECO:0000313" key="5">
    <source>
        <dbReference type="RefSeq" id="XP_026733803.1"/>
    </source>
</evidence>
<dbReference type="RefSeq" id="XP_026733804.1">
    <property type="nucleotide sequence ID" value="XM_026878003.1"/>
</dbReference>
<organism evidence="4 6">
    <name type="scientific">Trichoplusia ni</name>
    <name type="common">Cabbage looper</name>
    <dbReference type="NCBI Taxonomy" id="7111"/>
    <lineage>
        <taxon>Eukaryota</taxon>
        <taxon>Metazoa</taxon>
        <taxon>Ecdysozoa</taxon>
        <taxon>Arthropoda</taxon>
        <taxon>Hexapoda</taxon>
        <taxon>Insecta</taxon>
        <taxon>Pterygota</taxon>
        <taxon>Neoptera</taxon>
        <taxon>Endopterygota</taxon>
        <taxon>Lepidoptera</taxon>
        <taxon>Glossata</taxon>
        <taxon>Ditrysia</taxon>
        <taxon>Noctuoidea</taxon>
        <taxon>Noctuidae</taxon>
        <taxon>Plusiinae</taxon>
        <taxon>Trichoplusia</taxon>
    </lineage>
</organism>
<dbReference type="PANTHER" id="PTHR23210">
    <property type="entry name" value="ACTIVATING TRANSCRIPTION FACTOR 7 INTERACTING PROTEIN"/>
    <property type="match status" value="1"/>
</dbReference>
<evidence type="ECO:0000259" key="3">
    <source>
        <dbReference type="Pfam" id="PF16794"/>
    </source>
</evidence>
<feature type="region of interest" description="Disordered" evidence="2">
    <location>
        <begin position="192"/>
        <end position="276"/>
    </location>
</feature>
<gene>
    <name evidence="5 6" type="primary">LOC113498087</name>
</gene>
<feature type="region of interest" description="Disordered" evidence="2">
    <location>
        <begin position="108"/>
        <end position="137"/>
    </location>
</feature>
<feature type="compositionally biased region" description="Basic and acidic residues" evidence="2">
    <location>
        <begin position="307"/>
        <end position="326"/>
    </location>
</feature>
<evidence type="ECO:0000313" key="4">
    <source>
        <dbReference type="Proteomes" id="UP000322000"/>
    </source>
</evidence>
<feature type="compositionally biased region" description="Polar residues" evidence="2">
    <location>
        <begin position="415"/>
        <end position="424"/>
    </location>
</feature>
<proteinExistence type="predicted"/>
<sequence>MQLILESEPTLSVDTDMSTIEDIQTEKVGKGDINDLNTNTCNGNKENIGDVNVIVNDDLNKQAIEEVEVLNSDDSINRKSLKETQIEESQNGATSETNDVNEIQDEGNNELQGTEEEVNEDIKENHAASSQDNGVGDITEDEEDIIHIKAENFEEITIVHEETEKLVLQNGSTNEKEDVSLSKDDIELIEEDVETQVKTETNPNDDVELVEERETGNSTETSLKTESPKVPKNDDVELIDEPETHITDLTETPISVTTEENTNKAQLERDDVDSNKEIVDNRKVEDEIDNKEPQIVQDSSSIELKEEMDVEEIVDKTPDSKEKPEVNDAAPINSKNVDKPVCRLSNTLDILSDDEEELPSKESEAPKAEESSDKQCINIEDDDDIMLIDEDTCKTETPKPVDTSNNVEDTKSDGQTDLETSENTFETEDKKHLPSPITQKELTPPPEVKPPSFDIDMKQEENEMEKPPLPGIPLLPENFVKTAKKNLSDMTRDDLEEFCILKIVESIVDRSSLSEIKVKLKSLSQALEEQKKKALAIAKQNRDLQVVLKSVQEEQKKNMPETCITPLKITRSVGLQVIMEKSGARRKPPGPTTQPQATNNAPANRQNIKNSPSQSPRQNRPGAQAIPVPRLVPASNTAKTPSAMPQLAAVTPNKTATAMPNGVKNPSPSQKAAEKRQLSKSSSVTVDLTDDEPPAKMSNRNSPAPPVRLVPSQNLMAPRQQVAAASNSSTPKKVYIPISCPINQSIRPGQTVVLKPVPTPGLRPRGIMSQSTRGSAGAVRLQSVNKLQNPRHPAPLPDAMKQYQPPNWKALPPAPDLKLSKVENGIVISWKIEGYQEDSYEEIASYQLYAYQETSCPPNTSLWKKIGDVKALPLPMACTLTQFMAGFKYYFAVRAVDIRSRLGPFSLPGSILLLNKL</sequence>
<feature type="region of interest" description="Disordered" evidence="2">
    <location>
        <begin position="581"/>
        <end position="707"/>
    </location>
</feature>
<feature type="compositionally biased region" description="Basic and acidic residues" evidence="2">
    <location>
        <begin position="358"/>
        <end position="373"/>
    </location>
</feature>
<reference evidence="5 6" key="1">
    <citation type="submission" date="2025-04" db="UniProtKB">
        <authorList>
            <consortium name="RefSeq"/>
        </authorList>
    </citation>
    <scope>IDENTIFICATION</scope>
</reference>
<feature type="compositionally biased region" description="Acidic residues" evidence="2">
    <location>
        <begin position="108"/>
        <end position="119"/>
    </location>
</feature>
<feature type="compositionally biased region" description="Polar residues" evidence="2">
    <location>
        <begin position="593"/>
        <end position="618"/>
    </location>
</feature>
<dbReference type="CTD" id="36133"/>
<feature type="region of interest" description="Disordered" evidence="2">
    <location>
        <begin position="307"/>
        <end position="454"/>
    </location>
</feature>
<dbReference type="InterPro" id="IPR026085">
    <property type="entry name" value="ATF7-int"/>
</dbReference>
<keyword evidence="4" id="KW-1185">Reference proteome</keyword>
<dbReference type="KEGG" id="tnl:113498087"/>
<dbReference type="GO" id="GO:0006355">
    <property type="term" value="P:regulation of DNA-templated transcription"/>
    <property type="evidence" value="ECO:0007669"/>
    <property type="project" value="TreeGrafter"/>
</dbReference>
<dbReference type="AlphaFoldDB" id="A0A7E5VZQ0"/>
<dbReference type="Pfam" id="PF16794">
    <property type="entry name" value="fn3_4"/>
    <property type="match status" value="1"/>
</dbReference>
<feature type="compositionally biased region" description="Basic and acidic residues" evidence="2">
    <location>
        <begin position="226"/>
        <end position="235"/>
    </location>
</feature>
<evidence type="ECO:0000313" key="6">
    <source>
        <dbReference type="RefSeq" id="XP_026733804.1"/>
    </source>
</evidence>